<name>Q3JIF1_BURP1</name>
<keyword evidence="1 2" id="KW-0597">Phosphoprotein</keyword>
<dbReference type="KEGG" id="bpm:BURPS1710b_A1495"/>
<evidence type="ECO:0000313" key="4">
    <source>
        <dbReference type="EMBL" id="ABA52090.1"/>
    </source>
</evidence>
<proteinExistence type="predicted"/>
<evidence type="ECO:0000313" key="5">
    <source>
        <dbReference type="Proteomes" id="UP000002700"/>
    </source>
</evidence>
<dbReference type="PANTHER" id="PTHR44591">
    <property type="entry name" value="STRESS RESPONSE REGULATOR PROTEIN 1"/>
    <property type="match status" value="1"/>
</dbReference>
<evidence type="ECO:0000259" key="3">
    <source>
        <dbReference type="PROSITE" id="PS50110"/>
    </source>
</evidence>
<dbReference type="CDD" id="cd17593">
    <property type="entry name" value="REC_CheC-like"/>
    <property type="match status" value="1"/>
</dbReference>
<dbReference type="AlphaFoldDB" id="Q3JIF1"/>
<dbReference type="Gene3D" id="3.40.50.2300">
    <property type="match status" value="1"/>
</dbReference>
<dbReference type="EMBL" id="CP000125">
    <property type="protein sequence ID" value="ABA52090.1"/>
    <property type="molecule type" value="Genomic_DNA"/>
</dbReference>
<evidence type="ECO:0000256" key="1">
    <source>
        <dbReference type="ARBA" id="ARBA00022553"/>
    </source>
</evidence>
<organism evidence="4 5">
    <name type="scientific">Burkholderia pseudomallei (strain 1710b)</name>
    <dbReference type="NCBI Taxonomy" id="320372"/>
    <lineage>
        <taxon>Bacteria</taxon>
        <taxon>Pseudomonadati</taxon>
        <taxon>Pseudomonadota</taxon>
        <taxon>Betaproteobacteria</taxon>
        <taxon>Burkholderiales</taxon>
        <taxon>Burkholderiaceae</taxon>
        <taxon>Burkholderia</taxon>
        <taxon>pseudomallei group</taxon>
    </lineage>
</organism>
<dbReference type="InterPro" id="IPR050595">
    <property type="entry name" value="Bact_response_regulator"/>
</dbReference>
<dbReference type="HOGENOM" id="CLU_1465602_0_0_4"/>
<dbReference type="InterPro" id="IPR011006">
    <property type="entry name" value="CheY-like_superfamily"/>
</dbReference>
<dbReference type="SUPFAM" id="SSF52172">
    <property type="entry name" value="CheY-like"/>
    <property type="match status" value="1"/>
</dbReference>
<gene>
    <name evidence="4" type="ordered locus">BURPS1710b_A1495</name>
</gene>
<dbReference type="Pfam" id="PF00072">
    <property type="entry name" value="Response_reg"/>
    <property type="match status" value="1"/>
</dbReference>
<dbReference type="SMART" id="SM00448">
    <property type="entry name" value="REC"/>
    <property type="match status" value="1"/>
</dbReference>
<accession>Q3JIF1</accession>
<feature type="domain" description="Response regulatory" evidence="3">
    <location>
        <begin position="90"/>
        <end position="205"/>
    </location>
</feature>
<dbReference type="EnsemblBacteria" id="ABA52090">
    <property type="protein sequence ID" value="ABA52090"/>
    <property type="gene ID" value="BURPS1710b_A1495"/>
</dbReference>
<dbReference type="PROSITE" id="PS50110">
    <property type="entry name" value="RESPONSE_REGULATORY"/>
    <property type="match status" value="1"/>
</dbReference>
<dbReference type="GO" id="GO:0000160">
    <property type="term" value="P:phosphorelay signal transduction system"/>
    <property type="evidence" value="ECO:0007669"/>
    <property type="project" value="InterPro"/>
</dbReference>
<protein>
    <submittedName>
        <fullName evidence="4">Response regulator</fullName>
    </submittedName>
</protein>
<dbReference type="Proteomes" id="UP000002700">
    <property type="component" value="Chromosome II"/>
</dbReference>
<dbReference type="PANTHER" id="PTHR44591:SF24">
    <property type="entry name" value="PROTEIN-GLUTAMATE METHYLESTERASE_PROTEIN-GLUTAMINE GLUTAMINASE 1"/>
    <property type="match status" value="1"/>
</dbReference>
<evidence type="ECO:0000256" key="2">
    <source>
        <dbReference type="PROSITE-ProRule" id="PRU00169"/>
    </source>
</evidence>
<reference evidence="4 5" key="1">
    <citation type="submission" date="2005-09" db="EMBL/GenBank/DDBJ databases">
        <authorList>
            <person name="Woods D.E."/>
            <person name="Nierman W.C."/>
        </authorList>
    </citation>
    <scope>NUCLEOTIDE SEQUENCE [LARGE SCALE GENOMIC DNA]</scope>
    <source>
        <strain evidence="4 5">1710b</strain>
    </source>
</reference>
<feature type="modified residue" description="4-aspartylphosphate" evidence="2">
    <location>
        <position position="140"/>
    </location>
</feature>
<dbReference type="InterPro" id="IPR001789">
    <property type="entry name" value="Sig_transdc_resp-reg_receiver"/>
</dbReference>
<sequence>MVSCNAPGLLPESRIAFPCGRTPAMPGRGLDEAHPQAGASGFRPVPASRAARARSVPRIVSRTLPKEARRTVVNARHTTPFTATTAMPLPIVIADDSLLARKLLTKALPADWDVDVNYASNGREALALYRDGKASVMFLDLTMPDMSGYEVLETLRGEDLNTFVIVVSADIQPMAQARVRELGAAAFVAKPVTSEALLPILKEYGLYV</sequence>